<dbReference type="EMBL" id="MVGT01004544">
    <property type="protein sequence ID" value="OUZ99088.1"/>
    <property type="molecule type" value="Genomic_DNA"/>
</dbReference>
<proteinExistence type="predicted"/>
<evidence type="ECO:0000313" key="1">
    <source>
        <dbReference type="EMBL" id="OUZ99088.1"/>
    </source>
</evidence>
<evidence type="ECO:0000313" key="2">
    <source>
        <dbReference type="Proteomes" id="UP000195402"/>
    </source>
</evidence>
<comment type="caution">
    <text evidence="1">The sequence shown here is derived from an EMBL/GenBank/DDBJ whole genome shotgun (WGS) entry which is preliminary data.</text>
</comment>
<dbReference type="AlphaFoldDB" id="A0A200PLK8"/>
<dbReference type="Proteomes" id="UP000195402">
    <property type="component" value="Unassembled WGS sequence"/>
</dbReference>
<dbReference type="STRING" id="56857.A0A200PLK8"/>
<reference evidence="1 2" key="1">
    <citation type="journal article" date="2017" name="Mol. Plant">
        <title>The Genome of Medicinal Plant Macleaya cordata Provides New Insights into Benzylisoquinoline Alkaloids Metabolism.</title>
        <authorList>
            <person name="Liu X."/>
            <person name="Liu Y."/>
            <person name="Huang P."/>
            <person name="Ma Y."/>
            <person name="Qing Z."/>
            <person name="Tang Q."/>
            <person name="Cao H."/>
            <person name="Cheng P."/>
            <person name="Zheng Y."/>
            <person name="Yuan Z."/>
            <person name="Zhou Y."/>
            <person name="Liu J."/>
            <person name="Tang Z."/>
            <person name="Zhuo Y."/>
            <person name="Zhang Y."/>
            <person name="Yu L."/>
            <person name="Huang J."/>
            <person name="Yang P."/>
            <person name="Peng Q."/>
            <person name="Zhang J."/>
            <person name="Jiang W."/>
            <person name="Zhang Z."/>
            <person name="Lin K."/>
            <person name="Ro D.K."/>
            <person name="Chen X."/>
            <person name="Xiong X."/>
            <person name="Shang Y."/>
            <person name="Huang S."/>
            <person name="Zeng J."/>
        </authorList>
    </citation>
    <scope>NUCLEOTIDE SEQUENCE [LARGE SCALE GENOMIC DNA]</scope>
    <source>
        <strain evidence="2">cv. BLH2017</strain>
        <tissue evidence="1">Root</tissue>
    </source>
</reference>
<keyword evidence="2" id="KW-1185">Reference proteome</keyword>
<dbReference type="PANTHER" id="PTHR34953">
    <property type="entry name" value="ALPHA/BETA HYDROLASE RELATED PROTEIN"/>
    <property type="match status" value="1"/>
</dbReference>
<dbReference type="OrthoDB" id="1914191at2759"/>
<gene>
    <name evidence="1" type="ORF">BVC80_9077g13</name>
</gene>
<sequence length="102" mass="11385">MRSELGYVRAMEVALFSSSLVLAIGHIAVAYRTSCRERRKLLIYKIDIEACTPTLSVTFTMGPTEEFLDALRRLNMWVGPALDSGGPVGAYSRAVNTEDWDR</sequence>
<name>A0A200PLK8_MACCD</name>
<dbReference type="PANTHER" id="PTHR34953:SF1">
    <property type="entry name" value="ALPHA_BETA HYDROLASE RELATED PROTEIN"/>
    <property type="match status" value="1"/>
</dbReference>
<dbReference type="InParanoid" id="A0A200PLK8"/>
<accession>A0A200PLK8</accession>
<protein>
    <submittedName>
        <fullName evidence="1">Uncharacterized protein</fullName>
    </submittedName>
</protein>
<organism evidence="1 2">
    <name type="scientific">Macleaya cordata</name>
    <name type="common">Five-seeded plume-poppy</name>
    <name type="synonym">Bocconia cordata</name>
    <dbReference type="NCBI Taxonomy" id="56857"/>
    <lineage>
        <taxon>Eukaryota</taxon>
        <taxon>Viridiplantae</taxon>
        <taxon>Streptophyta</taxon>
        <taxon>Embryophyta</taxon>
        <taxon>Tracheophyta</taxon>
        <taxon>Spermatophyta</taxon>
        <taxon>Magnoliopsida</taxon>
        <taxon>Ranunculales</taxon>
        <taxon>Papaveraceae</taxon>
        <taxon>Papaveroideae</taxon>
        <taxon>Macleaya</taxon>
    </lineage>
</organism>